<name>A0A158NCS3_ATTCE</name>
<dbReference type="AlphaFoldDB" id="A0A158NCS3"/>
<feature type="transmembrane region" description="Helical" evidence="1">
    <location>
        <begin position="18"/>
        <end position="36"/>
    </location>
</feature>
<keyword evidence="1" id="KW-0472">Membrane</keyword>
<keyword evidence="3" id="KW-1185">Reference proteome</keyword>
<gene>
    <name evidence="2" type="primary">105618398</name>
</gene>
<reference evidence="2" key="2">
    <citation type="submission" date="2016-04" db="UniProtKB">
        <authorList>
            <consortium name="EnsemblMetazoa"/>
        </authorList>
    </citation>
    <scope>IDENTIFICATION</scope>
</reference>
<dbReference type="eggNOG" id="KOG3700">
    <property type="taxonomic scope" value="Eukaryota"/>
</dbReference>
<evidence type="ECO:0000256" key="1">
    <source>
        <dbReference type="SAM" id="Phobius"/>
    </source>
</evidence>
<dbReference type="EMBL" id="ADTU01011744">
    <property type="status" value="NOT_ANNOTATED_CDS"/>
    <property type="molecule type" value="Genomic_DNA"/>
</dbReference>
<keyword evidence="1" id="KW-0812">Transmembrane</keyword>
<keyword evidence="1" id="KW-1133">Transmembrane helix</keyword>
<dbReference type="PANTHER" id="PTHR11161">
    <property type="entry name" value="O-ACYLTRANSFERASE"/>
    <property type="match status" value="1"/>
</dbReference>
<sequence>MSFIKHGDIITRTLSFKIWIPFSRLTYCAYLLHPVIIRSIYLSRETTVHFEFLFIMVMGVGYIVISYFCSYILSVMVEIPYILLMRMFIQYRIINKYKMFDIKIS</sequence>
<evidence type="ECO:0000313" key="2">
    <source>
        <dbReference type="EnsemblMetazoa" id="XP_012055331.1"/>
    </source>
</evidence>
<feature type="transmembrane region" description="Helical" evidence="1">
    <location>
        <begin position="48"/>
        <end position="65"/>
    </location>
</feature>
<reference evidence="3" key="1">
    <citation type="journal article" date="2011" name="PLoS Genet.">
        <title>The genome sequence of the leaf-cutter ant Atta cephalotes reveals insights into its obligate symbiotic lifestyle.</title>
        <authorList>
            <person name="Suen G."/>
            <person name="Teiling C."/>
            <person name="Li L."/>
            <person name="Holt C."/>
            <person name="Abouheif E."/>
            <person name="Bornberg-Bauer E."/>
            <person name="Bouffard P."/>
            <person name="Caldera E.J."/>
            <person name="Cash E."/>
            <person name="Cavanaugh A."/>
            <person name="Denas O."/>
            <person name="Elhaik E."/>
            <person name="Fave M.J."/>
            <person name="Gadau J."/>
            <person name="Gibson J.D."/>
            <person name="Graur D."/>
            <person name="Grubbs K.J."/>
            <person name="Hagen D.E."/>
            <person name="Harkins T.T."/>
            <person name="Helmkampf M."/>
            <person name="Hu H."/>
            <person name="Johnson B.R."/>
            <person name="Kim J."/>
            <person name="Marsh S.E."/>
            <person name="Moeller J.A."/>
            <person name="Munoz-Torres M.C."/>
            <person name="Murphy M.C."/>
            <person name="Naughton M.C."/>
            <person name="Nigam S."/>
            <person name="Overson R."/>
            <person name="Rajakumar R."/>
            <person name="Reese J.T."/>
            <person name="Scott J.J."/>
            <person name="Smith C.R."/>
            <person name="Tao S."/>
            <person name="Tsutsui N.D."/>
            <person name="Viljakainen L."/>
            <person name="Wissler L."/>
            <person name="Yandell M.D."/>
            <person name="Zimmer F."/>
            <person name="Taylor J."/>
            <person name="Slater S.C."/>
            <person name="Clifton S.W."/>
            <person name="Warren W.C."/>
            <person name="Elsik C.G."/>
            <person name="Smith C.D."/>
            <person name="Weinstock G.M."/>
            <person name="Gerardo N.M."/>
            <person name="Currie C.R."/>
        </authorList>
    </citation>
    <scope>NUCLEOTIDE SEQUENCE [LARGE SCALE GENOMIC DNA]</scope>
</reference>
<dbReference type="Proteomes" id="UP000005205">
    <property type="component" value="Unassembled WGS sequence"/>
</dbReference>
<evidence type="ECO:0000313" key="3">
    <source>
        <dbReference type="Proteomes" id="UP000005205"/>
    </source>
</evidence>
<dbReference type="OrthoDB" id="207378at2759"/>
<accession>A0A158NCS3</accession>
<organism evidence="2 3">
    <name type="scientific">Atta cephalotes</name>
    <name type="common">Leafcutter ant</name>
    <dbReference type="NCBI Taxonomy" id="12957"/>
    <lineage>
        <taxon>Eukaryota</taxon>
        <taxon>Metazoa</taxon>
        <taxon>Ecdysozoa</taxon>
        <taxon>Arthropoda</taxon>
        <taxon>Hexapoda</taxon>
        <taxon>Insecta</taxon>
        <taxon>Pterygota</taxon>
        <taxon>Neoptera</taxon>
        <taxon>Endopterygota</taxon>
        <taxon>Hymenoptera</taxon>
        <taxon>Apocrita</taxon>
        <taxon>Aculeata</taxon>
        <taxon>Formicoidea</taxon>
        <taxon>Formicidae</taxon>
        <taxon>Myrmicinae</taxon>
        <taxon>Atta</taxon>
    </lineage>
</organism>
<dbReference type="PANTHER" id="PTHR11161:SF72">
    <property type="entry name" value="FI21449P1"/>
    <property type="match status" value="1"/>
</dbReference>
<protein>
    <recommendedName>
        <fullName evidence="4">Acyltransferase 3 domain-containing protein</fullName>
    </recommendedName>
</protein>
<evidence type="ECO:0008006" key="4">
    <source>
        <dbReference type="Google" id="ProtNLM"/>
    </source>
</evidence>
<dbReference type="EnsemblMetazoa" id="XM_012199941.1">
    <property type="protein sequence ID" value="XP_012055331.1"/>
    <property type="gene ID" value="LOC105618398"/>
</dbReference>
<proteinExistence type="predicted"/>
<dbReference type="InParanoid" id="A0A158NCS3"/>
<dbReference type="KEGG" id="acep:105618398"/>
<dbReference type="InterPro" id="IPR052728">
    <property type="entry name" value="O2_lipid_transport_reg"/>
</dbReference>